<sequence length="61" mass="7119">MFKVITVCMWLFAFNNLVSSEFIYEGLSNSVEPDWWQTEIIYQIYVRSFKDSDGDGVGDLN</sequence>
<keyword evidence="3" id="KW-1185">Reference proteome</keyword>
<organism evidence="2 3">
    <name type="scientific">Aphis craccivora</name>
    <name type="common">Cowpea aphid</name>
    <dbReference type="NCBI Taxonomy" id="307492"/>
    <lineage>
        <taxon>Eukaryota</taxon>
        <taxon>Metazoa</taxon>
        <taxon>Ecdysozoa</taxon>
        <taxon>Arthropoda</taxon>
        <taxon>Hexapoda</taxon>
        <taxon>Insecta</taxon>
        <taxon>Pterygota</taxon>
        <taxon>Neoptera</taxon>
        <taxon>Paraneoptera</taxon>
        <taxon>Hemiptera</taxon>
        <taxon>Sternorrhyncha</taxon>
        <taxon>Aphidomorpha</taxon>
        <taxon>Aphidoidea</taxon>
        <taxon>Aphididae</taxon>
        <taxon>Aphidini</taxon>
        <taxon>Aphis</taxon>
        <taxon>Aphis</taxon>
    </lineage>
</organism>
<keyword evidence="1" id="KW-0732">Signal</keyword>
<gene>
    <name evidence="2" type="ORF">FWK35_00011576</name>
</gene>
<evidence type="ECO:0000313" key="2">
    <source>
        <dbReference type="EMBL" id="KAF0744239.1"/>
    </source>
</evidence>
<dbReference type="OrthoDB" id="1740265at2759"/>
<dbReference type="EMBL" id="VUJU01007525">
    <property type="protein sequence ID" value="KAF0744239.1"/>
    <property type="molecule type" value="Genomic_DNA"/>
</dbReference>
<dbReference type="InterPro" id="IPR017853">
    <property type="entry name" value="GH"/>
</dbReference>
<feature type="non-terminal residue" evidence="2">
    <location>
        <position position="61"/>
    </location>
</feature>
<dbReference type="AlphaFoldDB" id="A0A6G0XUT9"/>
<evidence type="ECO:0000256" key="1">
    <source>
        <dbReference type="SAM" id="SignalP"/>
    </source>
</evidence>
<dbReference type="Gene3D" id="3.20.20.80">
    <property type="entry name" value="Glycosidases"/>
    <property type="match status" value="1"/>
</dbReference>
<name>A0A6G0XUT9_APHCR</name>
<accession>A0A6G0XUT9</accession>
<protein>
    <submittedName>
        <fullName evidence="2">Putative maltase</fullName>
    </submittedName>
</protein>
<reference evidence="2 3" key="1">
    <citation type="submission" date="2019-08" db="EMBL/GenBank/DDBJ databases">
        <title>Whole genome of Aphis craccivora.</title>
        <authorList>
            <person name="Voronova N.V."/>
            <person name="Shulinski R.S."/>
            <person name="Bandarenka Y.V."/>
            <person name="Zhorov D.G."/>
            <person name="Warner D."/>
        </authorList>
    </citation>
    <scope>NUCLEOTIDE SEQUENCE [LARGE SCALE GENOMIC DNA]</scope>
    <source>
        <strain evidence="2">180601</strain>
        <tissue evidence="2">Whole Body</tissue>
    </source>
</reference>
<dbReference type="SUPFAM" id="SSF51445">
    <property type="entry name" value="(Trans)glycosidases"/>
    <property type="match status" value="1"/>
</dbReference>
<dbReference type="Proteomes" id="UP000478052">
    <property type="component" value="Unassembled WGS sequence"/>
</dbReference>
<proteinExistence type="predicted"/>
<evidence type="ECO:0000313" key="3">
    <source>
        <dbReference type="Proteomes" id="UP000478052"/>
    </source>
</evidence>
<comment type="caution">
    <text evidence="2">The sequence shown here is derived from an EMBL/GenBank/DDBJ whole genome shotgun (WGS) entry which is preliminary data.</text>
</comment>
<feature type="signal peptide" evidence="1">
    <location>
        <begin position="1"/>
        <end position="20"/>
    </location>
</feature>
<feature type="chain" id="PRO_5026083062" evidence="1">
    <location>
        <begin position="21"/>
        <end position="61"/>
    </location>
</feature>